<feature type="domain" description="Gingipain" evidence="4">
    <location>
        <begin position="1004"/>
        <end position="1394"/>
    </location>
</feature>
<dbReference type="SUPFAM" id="SSF52129">
    <property type="entry name" value="Caspase-like"/>
    <property type="match status" value="1"/>
</dbReference>
<dbReference type="SUPFAM" id="SSF69318">
    <property type="entry name" value="Integrin alpha N-terminal domain"/>
    <property type="match status" value="2"/>
</dbReference>
<reference evidence="6 7" key="1">
    <citation type="journal article" date="2016" name="Nat. Commun.">
        <title>Thousands of microbial genomes shed light on interconnected biogeochemical processes in an aquifer system.</title>
        <authorList>
            <person name="Anantharaman K."/>
            <person name="Brown C.T."/>
            <person name="Hug L.A."/>
            <person name="Sharon I."/>
            <person name="Castelle C.J."/>
            <person name="Probst A.J."/>
            <person name="Thomas B.C."/>
            <person name="Singh A."/>
            <person name="Wilkins M.J."/>
            <person name="Karaoz U."/>
            <person name="Brodie E.L."/>
            <person name="Williams K.H."/>
            <person name="Hubbard S.S."/>
            <person name="Banfield J.F."/>
        </authorList>
    </citation>
    <scope>NUCLEOTIDE SEQUENCE [LARGE SCALE GENOMIC DNA]</scope>
</reference>
<dbReference type="SMART" id="SM00710">
    <property type="entry name" value="PbH1"/>
    <property type="match status" value="11"/>
</dbReference>
<dbReference type="Gene3D" id="2.160.20.10">
    <property type="entry name" value="Single-stranded right-handed beta-helix, Pectin lyase-like"/>
    <property type="match status" value="2"/>
</dbReference>
<dbReference type="Pfam" id="PF01364">
    <property type="entry name" value="Peptidase_C25"/>
    <property type="match status" value="1"/>
</dbReference>
<dbReference type="InterPro" id="IPR036116">
    <property type="entry name" value="FN3_sf"/>
</dbReference>
<dbReference type="Gene3D" id="2.60.40.10">
    <property type="entry name" value="Immunoglobulins"/>
    <property type="match status" value="1"/>
</dbReference>
<dbReference type="InterPro" id="IPR028994">
    <property type="entry name" value="Integrin_alpha_N"/>
</dbReference>
<feature type="region of interest" description="Disordered" evidence="2">
    <location>
        <begin position="412"/>
        <end position="452"/>
    </location>
</feature>
<evidence type="ECO:0000256" key="3">
    <source>
        <dbReference type="SAM" id="SignalP"/>
    </source>
</evidence>
<organism evidence="6 7">
    <name type="scientific">Candidatus Raymondbacteria bacterium RIFOXYD12_FULL_49_13</name>
    <dbReference type="NCBI Taxonomy" id="1817890"/>
    <lineage>
        <taxon>Bacteria</taxon>
        <taxon>Raymondiibacteriota</taxon>
    </lineage>
</organism>
<dbReference type="Pfam" id="PF13229">
    <property type="entry name" value="Beta_helix"/>
    <property type="match status" value="1"/>
</dbReference>
<gene>
    <name evidence="6" type="ORF">A2519_21085</name>
</gene>
<protein>
    <submittedName>
        <fullName evidence="6">Uncharacterized protein</fullName>
    </submittedName>
</protein>
<feature type="signal peptide" evidence="3">
    <location>
        <begin position="1"/>
        <end position="20"/>
    </location>
</feature>
<feature type="compositionally biased region" description="Polar residues" evidence="2">
    <location>
        <begin position="412"/>
        <end position="422"/>
    </location>
</feature>
<dbReference type="InterPro" id="IPR039448">
    <property type="entry name" value="Beta_helix"/>
</dbReference>
<dbReference type="InterPro" id="IPR001769">
    <property type="entry name" value="Gingipain"/>
</dbReference>
<dbReference type="InterPro" id="IPR006626">
    <property type="entry name" value="PbH1"/>
</dbReference>
<evidence type="ECO:0000259" key="5">
    <source>
        <dbReference type="Pfam" id="PF13229"/>
    </source>
</evidence>
<comment type="caution">
    <text evidence="6">The sequence shown here is derived from an EMBL/GenBank/DDBJ whole genome shotgun (WGS) entry which is preliminary data.</text>
</comment>
<evidence type="ECO:0000256" key="1">
    <source>
        <dbReference type="ARBA" id="ARBA00022729"/>
    </source>
</evidence>
<dbReference type="Proteomes" id="UP000179243">
    <property type="component" value="Unassembled WGS sequence"/>
</dbReference>
<evidence type="ECO:0000313" key="7">
    <source>
        <dbReference type="Proteomes" id="UP000179243"/>
    </source>
</evidence>
<feature type="domain" description="Right handed beta helix" evidence="5">
    <location>
        <begin position="626"/>
        <end position="746"/>
    </location>
</feature>
<dbReference type="Gene3D" id="3.40.50.10390">
    <property type="entry name" value="Gingipain r, domain 1"/>
    <property type="match status" value="1"/>
</dbReference>
<dbReference type="InterPro" id="IPR012334">
    <property type="entry name" value="Pectin_lyas_fold"/>
</dbReference>
<accession>A0A1F7FDU0</accession>
<dbReference type="InterPro" id="IPR029031">
    <property type="entry name" value="Gingipain_N_sf"/>
</dbReference>
<keyword evidence="1 3" id="KW-0732">Signal</keyword>
<proteinExistence type="predicted"/>
<dbReference type="GO" id="GO:0006508">
    <property type="term" value="P:proteolysis"/>
    <property type="evidence" value="ECO:0007669"/>
    <property type="project" value="InterPro"/>
</dbReference>
<dbReference type="EMBL" id="MFYX01000067">
    <property type="protein sequence ID" value="OGK04672.1"/>
    <property type="molecule type" value="Genomic_DNA"/>
</dbReference>
<sequence length="3308" mass="358887">MKLKIFLLRYPVILATMASAMPVYYSVGTSTSDLKTDGPTISISNDTAIFSTAQTGAIGIGDVITYDTDDKKAYIKGKISNTQWNVSTATGTTPSGVTNKTVTSITRAFHSLGAAVNGPSPGAANSSHLNTKNLVSNNYLLVIACYADGVDTSMTTVDYSWTTDTAHYIKIFTPTDTTAECNANQRHNGAINGGGYTLNSPNSNSYVYNLDIDAYYTKVFGLKVIRTSANWDYGYCIGHRNYTVNSGIGCEVAYNLLYESSGGGNGGVLSWSNVSWTSGYGLNCHDNIIVSGSSTAKYGLSLYAGYQNDAAHRIKAYNNTVYGTFISSGGAFRIYVHNSSGSSYLPLIRNNYAVCTGNGPDYLLPDSSNLNNTLSAFAYNASDDNTAGTSNNNKTISAANMQFVSTTSGSQDLHIQSSSSARGQGIGPSDDANVPTKDIDGETRAGSTSDIGADKYVTTSGYQVRYVSIGGREDDEAGLVSVDSGSTIVTGTSTTWMANNRGRGDSLIINDVSYTVDSVTSDTRIVLTKPATAAASGASYVLKRKYATFSAWENQDKDLVSENQSEVVYLYNDGASFTSQFVEDWTTDSTHTITITAQGINRHNGTAGTGVIMDCDSAFWRLTPGNIIVENLEIIRMYMVGVFINGDNTAIRNCIIHNSVSGSGNYGIYVEYGKNNARVYNNIVYDVTADGIRSDVESGSVMPIIANNTVFNCGGHGICVASGDNIIINNICMGNDWDFYEVSSSGIGDNDTNNICGDASLNIIGNGAKNHYNATFPSLAFMDTALSSCDLHVHSYSVAKDAGSDLSAFFTTDIDDVVRSGAWDIGADEYTGPGEIVLSAHPEGQEANAFTGKGSETNAELFAFKLYSVDNPSITRLVFDLSGVQGLTASDWAGVELAVDADSSGTIDAGETSTVGGAGVVDLDSATITFSTSFSVGATMYLILRADFATLSHNDAVSILLNSDSIITTADLSGTVQSTRHHEWRPSAITKSMTRYNDKAQIDYLIITKNDVNMIHEFERLAIYKQAKGMKVKIVTVDSIKTLFEGSDTQEKIRKYIQYAKQEYKITWVLLGGDYTIIPARYLYSSMNGGSAILSDMYYACLESDFNLDKDNHIGEVTDDVDIFPDVVLGRMPCSDWNEARKMIDKSLEYEHKGLVGTGERKIFLSGIDMLGKRYSPQDSSYIDDGTYYNHRILKDIIHEGFPSYTDEDFTEIYEDSIAPGDSVIDDTIEVSLNSFLTRLFGNPDSSMSPANLWVHYGHGAEEGLIYNSGDVLTTHLLKLNSNPQKNKNTGHSLIIGCGTITPNSASFAKKMLTYYEGSNTYYAASNWDYPSTSLNIHIAYLKALFQDTVMSAGLAATLSKLDENAASGADQFDFSKRWLLFAYNFLGDPELPLWKDTLSESTRLNISNIGSLALVKGSQICTLDVDAGSSSADEGTMVTMFQNNNNMVRGQVDGAGKVILNFTGLADVQAAVYIGVTHPKYAPNMYRIDDIAAAGNPYLFVTTEATRDSSQTSSDTLSFSFGVKNSGPTTAFGALTIISLIDSSDTSFVTIIDGVDSIGSIAPDNQDDFSYMLSINRSIQTHRVILFNVAMYCDGGFEFNNRFALDVGEKKLSLSKGTASGNGTSRSAQYTLKNVGTHGVTGATLYLQKEADDSAIVSISPSSRTVTSMAPDSEKTASAFTVTLDTNYSYQTSALTLIVSYDGISDTQIVDVTAPDSIPALVAVSYGPGKIYLEWSKPASADIAGYHLYRKHADSTSFTQVNGLICNSFYLDDDSAALKSGNTFIYYVKAYDHSMYESDSIFDTVTTELPMKSGYPIDLENGHGASPKIADLDNDGDKEMVFPLASSEVKAYHHDGQEYLQIYENDGYLFSFKSNNYTINHQIGLGDVTGDGKRDAVIAAGDTVYVNQTTASPTAMLKKGIEQYVAPWAGKHQSFNVSAPIVYDFDGNGRDEIVVNCWLGKAFILWYDGTFNIDSTENAYQFSRPMSLGDVYGDNTKELVAPVRVGNHIHFFHGGTDGFTNHDSLRWKMEDKDTKVEDAISLADLNHDGKDELVFFYSHGGGAGVSVCAIRVDTVAGSDSLAIKDTLFDIILDLGATPTLTFDNPVVGDVDGNGDYEVVWNYGDTLYVAFLTYNGHLDTLVSRNVNKNSYNLVSSPYFPLLADINNDSKADILFATKDGWIYCYEGGDYRTSDPRLMDGFPLRISPSGLYEKTGFAIDDIDDDGKYEIVDNSGDGFCRVWETEGYVNGTMQWLQRSHDARNTNSASFNEGPGVQNNSTLKGRVLGLDYGIRITETAAPKYRDSVSIDNFSIYCGEQLYSRELPYDRSLLYAHLSGLRNFFYADSALGGSKYFALFNHKNTQEWADYSLAAPSYSNTVAAVNLSGIEVQNGCDSCAGITFYNSIPDDETSYYLLLKDGSSVHLSGMYNGVPISLIPLEGTDLTAGINTTGLTNYSITVKTYPDSTKIIIRTDKDSEGEIVPDSIIATDVSTNHLTKGAAGYYFSRGNAVTKRIFKGFAAQKIVEEPKTFFVSITGDDADDGEYTSPFRTLQKAYGELPDTLEEPWTIYLMPGVHDSIDCIYSDREILFADSSKHFTKTNKLIIKSYYNNPDSQATLYIDTAHMRDDGKSQLITLANHNITIEGIKFKGCLGGKTKINGIGYDQFDRAPTGQIHNLTIKNCYFEMDSLAIGVDYDLSSDSLNVINCIFKGNDSSATTGAIGINDSGESQARGNHIINSTFHDLGKAIAVAFDSVSIINTIFSNCAYAYFGYASADKAVFKNVLFSDVTTLVETGTGYFHDTLKSNPAFMSLSESSYDFMRPYAYSPCKNAGARDTGSLEGLIPAYDYTYAHRGYATDIGAVEASEIRGDEANTHMVIYSVGQNTDDHKTSSPTVSINNGVATFSTAQTSDYLGAGDRLTYDGLKKCYLKEKISSTKWKVVSAHGMWPLNIVSKTVNSITHCFPSLDSAINGDPGTTGVYALLGDSVLTAAGSDILVKLACYDDGSDDTSMVVISSGWATDSMRYIVIFAPSDTLMECNKSQRHDGSVDGNGYTMKSSIGGDYRNNIHVIANYTKIDGVKVIRTSENWKYGFAIGVRCAYMYTCNYLEVRNCLLIQESGGQYGSLLNVSCISATNNYGCYFHDNMIVSQSDSLKYGIHVEGGYQTAAARQSKLYNNTVYGKFVVAGFSVDIDNSYGSSYMPKIKNNYVCDIKVDGLDYEFGGNYYNSLSVFDYNAADDGSAGTNNSNQTILVDSCNFVSTTSGLEDLHIQNGSGLLDQGIGPVLDPIVSEKDIDGTKRSGNISEIGVDEL</sequence>
<dbReference type="SUPFAM" id="SSF49265">
    <property type="entry name" value="Fibronectin type III"/>
    <property type="match status" value="1"/>
</dbReference>
<dbReference type="InterPro" id="IPR013783">
    <property type="entry name" value="Ig-like_fold"/>
</dbReference>
<evidence type="ECO:0000259" key="4">
    <source>
        <dbReference type="Pfam" id="PF01364"/>
    </source>
</evidence>
<dbReference type="InterPro" id="IPR029030">
    <property type="entry name" value="Caspase-like_dom_sf"/>
</dbReference>
<dbReference type="InterPro" id="IPR011050">
    <property type="entry name" value="Pectin_lyase_fold/virulence"/>
</dbReference>
<dbReference type="GO" id="GO:0008234">
    <property type="term" value="F:cysteine-type peptidase activity"/>
    <property type="evidence" value="ECO:0007669"/>
    <property type="project" value="InterPro"/>
</dbReference>
<name>A0A1F7FDU0_UNCRA</name>
<feature type="chain" id="PRO_5009528619" evidence="3">
    <location>
        <begin position="21"/>
        <end position="3308"/>
    </location>
</feature>
<evidence type="ECO:0000256" key="2">
    <source>
        <dbReference type="SAM" id="MobiDB-lite"/>
    </source>
</evidence>
<evidence type="ECO:0000313" key="6">
    <source>
        <dbReference type="EMBL" id="OGK04672.1"/>
    </source>
</evidence>
<dbReference type="SUPFAM" id="SSF51126">
    <property type="entry name" value="Pectin lyase-like"/>
    <property type="match status" value="3"/>
</dbReference>